<feature type="region of interest" description="Disordered" evidence="5">
    <location>
        <begin position="644"/>
        <end position="664"/>
    </location>
</feature>
<dbReference type="EMBL" id="BAABIE010000018">
    <property type="protein sequence ID" value="GAA4757425.1"/>
    <property type="molecule type" value="Genomic_DNA"/>
</dbReference>
<feature type="region of interest" description="Disordered" evidence="5">
    <location>
        <begin position="679"/>
        <end position="741"/>
    </location>
</feature>
<dbReference type="Pfam" id="PF19263">
    <property type="entry name" value="DUF5906"/>
    <property type="match status" value="1"/>
</dbReference>
<dbReference type="InterPro" id="IPR045455">
    <property type="entry name" value="NrS-1_pol-like_helicase"/>
</dbReference>
<dbReference type="InterPro" id="IPR014818">
    <property type="entry name" value="Phage/plasmid_primase_P4_C"/>
</dbReference>
<feature type="domain" description="SF3 helicase" evidence="6">
    <location>
        <begin position="306"/>
        <end position="466"/>
    </location>
</feature>
<feature type="compositionally biased region" description="Low complexity" evidence="5">
    <location>
        <begin position="693"/>
        <end position="703"/>
    </location>
</feature>
<keyword evidence="8" id="KW-1185">Reference proteome</keyword>
<keyword evidence="1" id="KW-0547">Nucleotide-binding</keyword>
<name>A0ABP8ZJ09_9ACTN</name>
<evidence type="ECO:0000256" key="5">
    <source>
        <dbReference type="SAM" id="MobiDB-lite"/>
    </source>
</evidence>
<dbReference type="PANTHER" id="PTHR35372">
    <property type="entry name" value="ATP BINDING PROTEIN-RELATED"/>
    <property type="match status" value="1"/>
</dbReference>
<organism evidence="7 8">
    <name type="scientific">Gordonia alkaliphila</name>
    <dbReference type="NCBI Taxonomy" id="1053547"/>
    <lineage>
        <taxon>Bacteria</taxon>
        <taxon>Bacillati</taxon>
        <taxon>Actinomycetota</taxon>
        <taxon>Actinomycetes</taxon>
        <taxon>Mycobacteriales</taxon>
        <taxon>Gordoniaceae</taxon>
        <taxon>Gordonia</taxon>
    </lineage>
</organism>
<dbReference type="NCBIfam" id="TIGR01613">
    <property type="entry name" value="primase_Cterm"/>
    <property type="match status" value="1"/>
</dbReference>
<dbReference type="SUPFAM" id="SSF52540">
    <property type="entry name" value="P-loop containing nucleoside triphosphate hydrolases"/>
    <property type="match status" value="1"/>
</dbReference>
<dbReference type="InterPro" id="IPR014015">
    <property type="entry name" value="Helicase_SF3_DNA-vir"/>
</dbReference>
<dbReference type="InterPro" id="IPR051620">
    <property type="entry name" value="ORF904-like_C"/>
</dbReference>
<evidence type="ECO:0000313" key="7">
    <source>
        <dbReference type="EMBL" id="GAA4757425.1"/>
    </source>
</evidence>
<dbReference type="Gene3D" id="3.40.50.300">
    <property type="entry name" value="P-loop containing nucleotide triphosphate hydrolases"/>
    <property type="match status" value="1"/>
</dbReference>
<comment type="caution">
    <text evidence="7">The sequence shown here is derived from an EMBL/GenBank/DDBJ whole genome shotgun (WGS) entry which is preliminary data.</text>
</comment>
<dbReference type="InterPro" id="IPR006500">
    <property type="entry name" value="Helicase_put_C_phage/plasmid"/>
</dbReference>
<evidence type="ECO:0000259" key="6">
    <source>
        <dbReference type="PROSITE" id="PS51206"/>
    </source>
</evidence>
<evidence type="ECO:0000256" key="2">
    <source>
        <dbReference type="ARBA" id="ARBA00022801"/>
    </source>
</evidence>
<dbReference type="Pfam" id="PF03288">
    <property type="entry name" value="Pox_D5"/>
    <property type="match status" value="1"/>
</dbReference>
<keyword evidence="4" id="KW-0067">ATP-binding</keyword>
<evidence type="ECO:0000256" key="4">
    <source>
        <dbReference type="ARBA" id="ARBA00022840"/>
    </source>
</evidence>
<dbReference type="Pfam" id="PF08706">
    <property type="entry name" value="D5_N"/>
    <property type="match status" value="1"/>
</dbReference>
<keyword evidence="2" id="KW-0378">Hydrolase</keyword>
<dbReference type="PROSITE" id="PS51206">
    <property type="entry name" value="SF3_HELICASE_1"/>
    <property type="match status" value="1"/>
</dbReference>
<dbReference type="InterPro" id="IPR027417">
    <property type="entry name" value="P-loop_NTPase"/>
</dbReference>
<evidence type="ECO:0000256" key="3">
    <source>
        <dbReference type="ARBA" id="ARBA00022806"/>
    </source>
</evidence>
<accession>A0ABP8ZJ09</accession>
<gene>
    <name evidence="7" type="ORF">GCM10023217_32050</name>
</gene>
<dbReference type="RefSeq" id="WP_345314261.1">
    <property type="nucleotide sequence ID" value="NZ_BAABIE010000018.1"/>
</dbReference>
<dbReference type="Proteomes" id="UP001500822">
    <property type="component" value="Unassembled WGS sequence"/>
</dbReference>
<evidence type="ECO:0000256" key="1">
    <source>
        <dbReference type="ARBA" id="ARBA00022741"/>
    </source>
</evidence>
<keyword evidence="3" id="KW-0347">Helicase</keyword>
<reference evidence="8" key="1">
    <citation type="journal article" date="2019" name="Int. J. Syst. Evol. Microbiol.">
        <title>The Global Catalogue of Microorganisms (GCM) 10K type strain sequencing project: providing services to taxonomists for standard genome sequencing and annotation.</title>
        <authorList>
            <consortium name="The Broad Institute Genomics Platform"/>
            <consortium name="The Broad Institute Genome Sequencing Center for Infectious Disease"/>
            <person name="Wu L."/>
            <person name="Ma J."/>
        </authorList>
    </citation>
    <scope>NUCLEOTIDE SEQUENCE [LARGE SCALE GENOMIC DNA]</scope>
    <source>
        <strain evidence="8">JCM 18077</strain>
    </source>
</reference>
<sequence length="741" mass="82109">MSAKENPERALGALEEITCGAVSDSKDTSFDIDFPLTPADAARARAAVHDRVIDADRRATKEMFNQLARRAGNDPRLSQGGVPYTRSVAELSKVVCDHFLREEQVSMLRKVSPDTVSLGLRGAINDAVEEQNEQLKRDLVVGKKLMHITRLSHAEIARLMAALHPIRRLQAGPRPKSEDPLIVYIDDAAAPGYGTYEMSEEALDQIARRYQPDLTTKEFTEVLSALKGAVARVHQSDDRDLVACRNGLVDYNGGDPIFREFSPEHVVLAKLDVDWNPDAENPHIQTPDGDVWDVESWMNSLSDDPEVVELLWQTTGAIMRPRVRWDRCVFYYDELGNNGKGTLLSLQRNLLGEGGSVGISLADLGTTHGLEPLIGAGPVASAILTDENDVGTFIEKAANFKALITHDVITVNPKHRAIVNLRWFGFMVQCVNDLPTIKDKSDSIYRRQLFIPFTKCFTGRERKYIKDEYLKRSDVLEYVLRRVLTMSYYELSEPMAVKALLSEFKEYNDPVRAFWNEVKTQFYWDLVPFQFAYDLFVAWMKRNMPHSNSIGKIKFIKALVKLVQAEPDGVWVCKDQNAQYRPGTRMMSTEPLIAEYNLLDWANVAARDDPKKFARIPIDKLKSKYRGLVRRELTDADFAQEQDVQPAAVAEADAAGDTAVGGATPPMDPLTVESIAIPEDGASGPAVQPAAVSADGTPAPASDAPDDGDASPPARPSPERLARLAGVGAITATDDTEAVTR</sequence>
<protein>
    <recommendedName>
        <fullName evidence="6">SF3 helicase domain-containing protein</fullName>
    </recommendedName>
</protein>
<dbReference type="InterPro" id="IPR004968">
    <property type="entry name" value="DNA_primase/NTPase_C"/>
</dbReference>
<dbReference type="PANTHER" id="PTHR35372:SF2">
    <property type="entry name" value="SF3 HELICASE DOMAIN-CONTAINING PROTEIN"/>
    <property type="match status" value="1"/>
</dbReference>
<proteinExistence type="predicted"/>
<evidence type="ECO:0000313" key="8">
    <source>
        <dbReference type="Proteomes" id="UP001500822"/>
    </source>
</evidence>